<dbReference type="AlphaFoldDB" id="A0A6A0H5C4"/>
<evidence type="ECO:0000256" key="1">
    <source>
        <dbReference type="SAM" id="MobiDB-lite"/>
    </source>
</evidence>
<reference evidence="2" key="2">
    <citation type="journal article" date="2018" name="Environ. Sci. Technol.">
        <title>The Toxicogenome of Hyalella azteca: A Model for Sediment Ecotoxicology and Evolutionary Toxicology.</title>
        <authorList>
            <person name="Poynton H.C."/>
            <person name="Hasenbein S."/>
            <person name="Benoit J.B."/>
            <person name="Sepulveda M.S."/>
            <person name="Poelchau M.F."/>
            <person name="Hughes D.S.T."/>
            <person name="Murali S.C."/>
            <person name="Chen S."/>
            <person name="Glastad K.M."/>
            <person name="Goodisman M.A.D."/>
            <person name="Werren J.H."/>
            <person name="Vineis J.H."/>
            <person name="Bowen J.L."/>
            <person name="Friedrich M."/>
            <person name="Jones J."/>
            <person name="Robertson H.M."/>
            <person name="Feyereisen R."/>
            <person name="Mechler-Hickson A."/>
            <person name="Mathers N."/>
            <person name="Lee C.E."/>
            <person name="Colbourne J.K."/>
            <person name="Biales A."/>
            <person name="Johnston J.S."/>
            <person name="Wellborn G.A."/>
            <person name="Rosendale A.J."/>
            <person name="Cridge A.G."/>
            <person name="Munoz-Torres M.C."/>
            <person name="Bain P.A."/>
            <person name="Manny A.R."/>
            <person name="Major K.M."/>
            <person name="Lambert F.N."/>
            <person name="Vulpe C.D."/>
            <person name="Tuck P."/>
            <person name="Blalock B.J."/>
            <person name="Lin Y.Y."/>
            <person name="Smith M.E."/>
            <person name="Ochoa-Acuna H."/>
            <person name="Chen M.M."/>
            <person name="Childers C.P."/>
            <person name="Qu J."/>
            <person name="Dugan S."/>
            <person name="Lee S.L."/>
            <person name="Chao H."/>
            <person name="Dinh H."/>
            <person name="Han Y."/>
            <person name="Doddapaneni H."/>
            <person name="Worley K.C."/>
            <person name="Muzny D.M."/>
            <person name="Gibbs R.A."/>
            <person name="Richards S."/>
        </authorList>
    </citation>
    <scope>NUCLEOTIDE SEQUENCE</scope>
    <source>
        <strain evidence="2">HAZT.00-mixed</strain>
        <tissue evidence="2">Whole organism</tissue>
    </source>
</reference>
<feature type="compositionally biased region" description="Polar residues" evidence="1">
    <location>
        <begin position="1"/>
        <end position="12"/>
    </location>
</feature>
<reference evidence="2" key="1">
    <citation type="submission" date="2014-08" db="EMBL/GenBank/DDBJ databases">
        <authorList>
            <person name="Murali S."/>
            <person name="Richards S."/>
            <person name="Bandaranaike D."/>
            <person name="Bellair M."/>
            <person name="Blankenburg K."/>
            <person name="Chao H."/>
            <person name="Dinh H."/>
            <person name="Doddapaneni H."/>
            <person name="Dugan-Rocha S."/>
            <person name="Elkadiri S."/>
            <person name="Gnanaolivu R."/>
            <person name="Hughes D."/>
            <person name="Lee S."/>
            <person name="Li M."/>
            <person name="Ming W."/>
            <person name="Munidasa M."/>
            <person name="Muniz J."/>
            <person name="Nguyen L."/>
            <person name="Osuji N."/>
            <person name="Pu L.-L."/>
            <person name="Puazo M."/>
            <person name="Skinner E."/>
            <person name="Qu C."/>
            <person name="Quiroz J."/>
            <person name="Raj R."/>
            <person name="Weissenberger G."/>
            <person name="Xin Y."/>
            <person name="Zou X."/>
            <person name="Han Y."/>
            <person name="Worley K."/>
            <person name="Muzny D."/>
            <person name="Gibbs R."/>
        </authorList>
    </citation>
    <scope>NUCLEOTIDE SEQUENCE</scope>
    <source>
        <strain evidence="2">HAZT.00-mixed</strain>
        <tissue evidence="2">Whole organism</tissue>
    </source>
</reference>
<feature type="compositionally biased region" description="Basic and acidic residues" evidence="1">
    <location>
        <begin position="16"/>
        <end position="26"/>
    </location>
</feature>
<dbReference type="Proteomes" id="UP000711488">
    <property type="component" value="Unassembled WGS sequence"/>
</dbReference>
<feature type="region of interest" description="Disordered" evidence="1">
    <location>
        <begin position="1"/>
        <end position="26"/>
    </location>
</feature>
<evidence type="ECO:0000313" key="2">
    <source>
        <dbReference type="EMBL" id="KAA0198191.1"/>
    </source>
</evidence>
<proteinExistence type="predicted"/>
<comment type="caution">
    <text evidence="2">The sequence shown here is derived from an EMBL/GenBank/DDBJ whole genome shotgun (WGS) entry which is preliminary data.</text>
</comment>
<name>A0A6A0H5C4_HYAAZ</name>
<protein>
    <submittedName>
        <fullName evidence="2">Uncharacterized protein</fullName>
    </submittedName>
</protein>
<organism evidence="2">
    <name type="scientific">Hyalella azteca</name>
    <name type="common">Amphipod</name>
    <dbReference type="NCBI Taxonomy" id="294128"/>
    <lineage>
        <taxon>Eukaryota</taxon>
        <taxon>Metazoa</taxon>
        <taxon>Ecdysozoa</taxon>
        <taxon>Arthropoda</taxon>
        <taxon>Crustacea</taxon>
        <taxon>Multicrustacea</taxon>
        <taxon>Malacostraca</taxon>
        <taxon>Eumalacostraca</taxon>
        <taxon>Peracarida</taxon>
        <taxon>Amphipoda</taxon>
        <taxon>Senticaudata</taxon>
        <taxon>Talitrida</taxon>
        <taxon>Talitroidea</taxon>
        <taxon>Hyalellidae</taxon>
        <taxon>Hyalella</taxon>
    </lineage>
</organism>
<reference evidence="2" key="3">
    <citation type="submission" date="2019-06" db="EMBL/GenBank/DDBJ databases">
        <authorList>
            <person name="Poynton C."/>
            <person name="Hasenbein S."/>
            <person name="Benoit J.B."/>
            <person name="Sepulveda M.S."/>
            <person name="Poelchau M.F."/>
            <person name="Murali S.C."/>
            <person name="Chen S."/>
            <person name="Glastad K.M."/>
            <person name="Werren J.H."/>
            <person name="Vineis J.H."/>
            <person name="Bowen J.L."/>
            <person name="Friedrich M."/>
            <person name="Jones J."/>
            <person name="Robertson H.M."/>
            <person name="Feyereisen R."/>
            <person name="Mechler-Hickson A."/>
            <person name="Mathers N."/>
            <person name="Lee C.E."/>
            <person name="Colbourne J.K."/>
            <person name="Biales A."/>
            <person name="Johnston J.S."/>
            <person name="Wellborn G.A."/>
            <person name="Rosendale A.J."/>
            <person name="Cridge A.G."/>
            <person name="Munoz-Torres M.C."/>
            <person name="Bain P.A."/>
            <person name="Manny A.R."/>
            <person name="Major K.M."/>
            <person name="Lambert F.N."/>
            <person name="Vulpe C.D."/>
            <person name="Tuck P."/>
            <person name="Blalock B.J."/>
            <person name="Lin Y.-Y."/>
            <person name="Smith M.E."/>
            <person name="Ochoa-Acuna H."/>
            <person name="Chen M.-J.M."/>
            <person name="Childers C.P."/>
            <person name="Qu J."/>
            <person name="Dugan S."/>
            <person name="Lee S.L."/>
            <person name="Chao H."/>
            <person name="Dinh H."/>
            <person name="Han Y."/>
            <person name="Doddapaneni H."/>
            <person name="Worley K.C."/>
            <person name="Muzny D.M."/>
            <person name="Gibbs R.A."/>
            <person name="Richards S."/>
        </authorList>
    </citation>
    <scope>NUCLEOTIDE SEQUENCE</scope>
    <source>
        <strain evidence="2">HAZT.00-mixed</strain>
        <tissue evidence="2">Whole organism</tissue>
    </source>
</reference>
<dbReference type="EMBL" id="JQDR03007713">
    <property type="protein sequence ID" value="KAA0198191.1"/>
    <property type="molecule type" value="Genomic_DNA"/>
</dbReference>
<accession>A0A6A0H5C4</accession>
<sequence>MSVRSSKNTSKSRIIVTRESKAQTERESVFKEELERVFDAAHKDVPSIMKIEEDIVFLVVQRQPGRPGYMGGIDAELARKEERN</sequence>
<gene>
    <name evidence="2" type="ORF">HAZT_HAZT002281</name>
</gene>